<keyword evidence="1" id="KW-0472">Membrane</keyword>
<dbReference type="EMBL" id="CP011391">
    <property type="protein sequence ID" value="AMK55008.1"/>
    <property type="molecule type" value="Genomic_DNA"/>
</dbReference>
<name>A0A140DWI1_9FIRM</name>
<evidence type="ECO:0000313" key="2">
    <source>
        <dbReference type="EMBL" id="AMK55008.1"/>
    </source>
</evidence>
<proteinExistence type="predicted"/>
<evidence type="ECO:0000256" key="1">
    <source>
        <dbReference type="SAM" id="Phobius"/>
    </source>
</evidence>
<keyword evidence="3" id="KW-1185">Reference proteome</keyword>
<protein>
    <submittedName>
        <fullName evidence="2">Uncharacterized protein</fullName>
    </submittedName>
</protein>
<sequence length="83" mass="9186">MRKTLRVCFLVLALVLTVFGWNQSRAGVCLVWALLCVEELVSLQMQQNAEPVSWYGWYKPLLMAGTVVFTAAAIWLVLSGPGA</sequence>
<organism evidence="2 3">
    <name type="scientific">Faecalibaculum rodentium</name>
    <dbReference type="NCBI Taxonomy" id="1702221"/>
    <lineage>
        <taxon>Bacteria</taxon>
        <taxon>Bacillati</taxon>
        <taxon>Bacillota</taxon>
        <taxon>Erysipelotrichia</taxon>
        <taxon>Erysipelotrichales</taxon>
        <taxon>Erysipelotrichaceae</taxon>
        <taxon>Faecalibaculum</taxon>
    </lineage>
</organism>
<dbReference type="RefSeq" id="WP_067558141.1">
    <property type="nucleotide sequence ID" value="NZ_CAJTBG010000026.1"/>
</dbReference>
<dbReference type="GeneID" id="78478503"/>
<accession>A0A140DWI1</accession>
<dbReference type="Proteomes" id="UP000069771">
    <property type="component" value="Chromosome"/>
</dbReference>
<dbReference type="AlphaFoldDB" id="A0A140DWI1"/>
<feature type="transmembrane region" description="Helical" evidence="1">
    <location>
        <begin position="57"/>
        <end position="78"/>
    </location>
</feature>
<dbReference type="KEGG" id="fro:AALO17_18740"/>
<keyword evidence="1" id="KW-1133">Transmembrane helix</keyword>
<evidence type="ECO:0000313" key="3">
    <source>
        <dbReference type="Proteomes" id="UP000069771"/>
    </source>
</evidence>
<dbReference type="STRING" id="1702221.AALO17_18740"/>
<keyword evidence="1" id="KW-0812">Transmembrane</keyword>
<gene>
    <name evidence="2" type="ORF">AALO17_18740</name>
</gene>
<reference evidence="2 3" key="1">
    <citation type="journal article" date="2016" name="Gut Pathog.">
        <title>Whole genome sequencing of "Faecalibaculum rodentium" ALO17, isolated from C57BL/6J laboratory mouse feces.</title>
        <authorList>
            <person name="Lim S."/>
            <person name="Chang D.H."/>
            <person name="Ahn S."/>
            <person name="Kim B.C."/>
        </authorList>
    </citation>
    <scope>NUCLEOTIDE SEQUENCE [LARGE SCALE GENOMIC DNA]</scope>
    <source>
        <strain evidence="2 3">Alo17</strain>
    </source>
</reference>